<evidence type="ECO:0000256" key="3">
    <source>
        <dbReference type="ARBA" id="ARBA00023125"/>
    </source>
</evidence>
<evidence type="ECO:0000256" key="5">
    <source>
        <dbReference type="ARBA" id="ARBA00023242"/>
    </source>
</evidence>
<dbReference type="PANTHER" id="PTHR31190:SF473">
    <property type="entry name" value="OS05G0437100 PROTEIN"/>
    <property type="match status" value="1"/>
</dbReference>
<name>A0A0E0KWJ5_ORYPU</name>
<keyword evidence="5" id="KW-0539">Nucleus</keyword>
<accession>A0A0E0KWJ5</accession>
<dbReference type="GO" id="GO:0009873">
    <property type="term" value="P:ethylene-activated signaling pathway"/>
    <property type="evidence" value="ECO:0007669"/>
    <property type="project" value="InterPro"/>
</dbReference>
<dbReference type="GO" id="GO:0005634">
    <property type="term" value="C:nucleus"/>
    <property type="evidence" value="ECO:0007669"/>
    <property type="project" value="UniProtKB-SubCell"/>
</dbReference>
<dbReference type="AlphaFoldDB" id="A0A0E0KWJ5"/>
<reference evidence="8" key="1">
    <citation type="submission" date="2015-04" db="UniProtKB">
        <authorList>
            <consortium name="EnsemblPlants"/>
        </authorList>
    </citation>
    <scope>IDENTIFICATION</scope>
</reference>
<dbReference type="HOGENOM" id="CLU_1051227_0_0_1"/>
<dbReference type="GO" id="GO:0003700">
    <property type="term" value="F:DNA-binding transcription factor activity"/>
    <property type="evidence" value="ECO:0007669"/>
    <property type="project" value="InterPro"/>
</dbReference>
<evidence type="ECO:0000259" key="7">
    <source>
        <dbReference type="PROSITE" id="PS51032"/>
    </source>
</evidence>
<evidence type="ECO:0000256" key="1">
    <source>
        <dbReference type="ARBA" id="ARBA00004123"/>
    </source>
</evidence>
<keyword evidence="9" id="KW-1185">Reference proteome</keyword>
<evidence type="ECO:0000313" key="9">
    <source>
        <dbReference type="Proteomes" id="UP000026962"/>
    </source>
</evidence>
<dbReference type="GO" id="GO:0003677">
    <property type="term" value="F:DNA binding"/>
    <property type="evidence" value="ECO:0007669"/>
    <property type="project" value="UniProtKB-KW"/>
</dbReference>
<organism evidence="8">
    <name type="scientific">Oryza punctata</name>
    <name type="common">Red rice</name>
    <dbReference type="NCBI Taxonomy" id="4537"/>
    <lineage>
        <taxon>Eukaryota</taxon>
        <taxon>Viridiplantae</taxon>
        <taxon>Streptophyta</taxon>
        <taxon>Embryophyta</taxon>
        <taxon>Tracheophyta</taxon>
        <taxon>Spermatophyta</taxon>
        <taxon>Magnoliopsida</taxon>
        <taxon>Liliopsida</taxon>
        <taxon>Poales</taxon>
        <taxon>Poaceae</taxon>
        <taxon>BOP clade</taxon>
        <taxon>Oryzoideae</taxon>
        <taxon>Oryzeae</taxon>
        <taxon>Oryzinae</taxon>
        <taxon>Oryza</taxon>
    </lineage>
</organism>
<dbReference type="InterPro" id="IPR044808">
    <property type="entry name" value="ERF_plant"/>
</dbReference>
<comment type="subcellular location">
    <subcellularLocation>
        <location evidence="1">Nucleus</location>
    </subcellularLocation>
</comment>
<keyword evidence="2" id="KW-0805">Transcription regulation</keyword>
<dbReference type="Gene3D" id="3.30.730.10">
    <property type="entry name" value="AP2/ERF domain"/>
    <property type="match status" value="1"/>
</dbReference>
<evidence type="ECO:0000256" key="2">
    <source>
        <dbReference type="ARBA" id="ARBA00023015"/>
    </source>
</evidence>
<evidence type="ECO:0000313" key="8">
    <source>
        <dbReference type="EnsemblPlants" id="OPUNC04G26480.1"/>
    </source>
</evidence>
<keyword evidence="4" id="KW-0804">Transcription</keyword>
<feature type="domain" description="AP2/ERF" evidence="7">
    <location>
        <begin position="111"/>
        <end position="175"/>
    </location>
</feature>
<feature type="compositionally biased region" description="Pro residues" evidence="6">
    <location>
        <begin position="37"/>
        <end position="48"/>
    </location>
</feature>
<dbReference type="EnsemblPlants" id="OPUNC04G26480.1">
    <property type="protein sequence ID" value="OPUNC04G26480.1"/>
    <property type="gene ID" value="OPUNC04G26480"/>
</dbReference>
<dbReference type="InterPro" id="IPR036955">
    <property type="entry name" value="AP2/ERF_dom_sf"/>
</dbReference>
<proteinExistence type="predicted"/>
<evidence type="ECO:0000256" key="4">
    <source>
        <dbReference type="ARBA" id="ARBA00023163"/>
    </source>
</evidence>
<protein>
    <recommendedName>
        <fullName evidence="7">AP2/ERF domain-containing protein</fullName>
    </recommendedName>
</protein>
<dbReference type="PANTHER" id="PTHR31190">
    <property type="entry name" value="DNA-BINDING DOMAIN"/>
    <property type="match status" value="1"/>
</dbReference>
<keyword evidence="3" id="KW-0238">DNA-binding</keyword>
<dbReference type="PROSITE" id="PS51032">
    <property type="entry name" value="AP2_ERF"/>
    <property type="match status" value="1"/>
</dbReference>
<feature type="region of interest" description="Disordered" evidence="6">
    <location>
        <begin position="1"/>
        <end position="50"/>
    </location>
</feature>
<dbReference type="STRING" id="4537.A0A0E0KWJ5"/>
<reference evidence="8" key="2">
    <citation type="submission" date="2018-05" db="EMBL/GenBank/DDBJ databases">
        <title>OpunRS2 (Oryza punctata Reference Sequence Version 2).</title>
        <authorList>
            <person name="Zhang J."/>
            <person name="Kudrna D."/>
            <person name="Lee S."/>
            <person name="Talag J."/>
            <person name="Welchert J."/>
            <person name="Wing R.A."/>
        </authorList>
    </citation>
    <scope>NUCLEOTIDE SEQUENCE [LARGE SCALE GENOMIC DNA]</scope>
</reference>
<dbReference type="Proteomes" id="UP000026962">
    <property type="component" value="Chromosome 4"/>
</dbReference>
<dbReference type="InterPro" id="IPR001471">
    <property type="entry name" value="AP2/ERF_dom"/>
</dbReference>
<sequence>MDCDEEKRTRGGGGSGEGGKRLPKAIPSPRVASHHATPPPPSSTPYPLSPRSQIRRISAQLNSAAAAAQVLNPSRVAAQRRGEPRFSEEEVFVDFVYMVGGEIMCDAAAPRYRGVRKRPWGRFAAEIRDPAKRARLSSKWYSVPNSPMRDDVTYLHVIAELWIGTHPSTPSSLLADSLLRDWLRVQLHRARPRRRYSLGRRPPIPHHAMLSASAPFSTIILNLTQTPPGEAGIGAGAVGLLHALHCPPVIHPGVAAKVMPFAVSP</sequence>
<evidence type="ECO:0000256" key="6">
    <source>
        <dbReference type="SAM" id="MobiDB-lite"/>
    </source>
</evidence>
<dbReference type="Gramene" id="OPUNC04G26480.1">
    <property type="protein sequence ID" value="OPUNC04G26480.1"/>
    <property type="gene ID" value="OPUNC04G26480"/>
</dbReference>